<feature type="region of interest" description="Disordered" evidence="2">
    <location>
        <begin position="221"/>
        <end position="245"/>
    </location>
</feature>
<feature type="compositionally biased region" description="Low complexity" evidence="2">
    <location>
        <begin position="109"/>
        <end position="128"/>
    </location>
</feature>
<protein>
    <recommendedName>
        <fullName evidence="5">Regulatory protein</fullName>
    </recommendedName>
</protein>
<feature type="region of interest" description="Disordered" evidence="2">
    <location>
        <begin position="63"/>
        <end position="185"/>
    </location>
</feature>
<feature type="compositionally biased region" description="Low complexity" evidence="2">
    <location>
        <begin position="74"/>
        <end position="93"/>
    </location>
</feature>
<dbReference type="Gene3D" id="1.10.10.10">
    <property type="entry name" value="Winged helix-like DNA-binding domain superfamily/Winged helix DNA-binding domain"/>
    <property type="match status" value="1"/>
</dbReference>
<dbReference type="InterPro" id="IPR036388">
    <property type="entry name" value="WH-like_DNA-bd_sf"/>
</dbReference>
<feature type="coiled-coil region" evidence="1">
    <location>
        <begin position="23"/>
        <end position="50"/>
    </location>
</feature>
<feature type="compositionally biased region" description="Basic and acidic residues" evidence="2">
    <location>
        <begin position="95"/>
        <end position="104"/>
    </location>
</feature>
<evidence type="ECO:0008006" key="5">
    <source>
        <dbReference type="Google" id="ProtNLM"/>
    </source>
</evidence>
<dbReference type="Proteomes" id="UP000545761">
    <property type="component" value="Unassembled WGS sequence"/>
</dbReference>
<evidence type="ECO:0000256" key="1">
    <source>
        <dbReference type="SAM" id="Coils"/>
    </source>
</evidence>
<dbReference type="RefSeq" id="WP_181658441.1">
    <property type="nucleotide sequence ID" value="NZ_JACEHE010000009.1"/>
</dbReference>
<comment type="caution">
    <text evidence="3">The sequence shown here is derived from an EMBL/GenBank/DDBJ whole genome shotgun (WGS) entry which is preliminary data.</text>
</comment>
<accession>A0A7W0I9V9</accession>
<evidence type="ECO:0000313" key="4">
    <source>
        <dbReference type="Proteomes" id="UP000545761"/>
    </source>
</evidence>
<sequence length="245" mass="25407">MPEDTLDATNLKSQYVSQVAGDLERNAKEQERISAELTALEEQLQALRHDHALLVSMREALTGESSAPLPEGGTSTASPEATAAPRPAAVPTARKPKESGKSTDDATADTKTAGSKTAGSKTAGSKAGAKGRKKSQPAPSQAKESKGAGAPTLRELVLHHLGGQSEPRSAAEVTTGLAEAHPDRTFQGTVVRNTLEALVAKGHVQRNKQQKSVFYFAAGNPPVTASPASAAETDDAAQKVEEPTA</sequence>
<keyword evidence="1" id="KW-0175">Coiled coil</keyword>
<evidence type="ECO:0000256" key="2">
    <source>
        <dbReference type="SAM" id="MobiDB-lite"/>
    </source>
</evidence>
<feature type="compositionally biased region" description="Basic and acidic residues" evidence="2">
    <location>
        <begin position="236"/>
        <end position="245"/>
    </location>
</feature>
<reference evidence="3 4" key="1">
    <citation type="submission" date="2020-07" db="EMBL/GenBank/DDBJ databases">
        <title>Streptomyces isolated from Indian soil.</title>
        <authorList>
            <person name="Mandal S."/>
            <person name="Maiti P.K."/>
        </authorList>
    </citation>
    <scope>NUCLEOTIDE SEQUENCE [LARGE SCALE GENOMIC DNA]</scope>
    <source>
        <strain evidence="3 4">PSKA28</strain>
    </source>
</reference>
<dbReference type="EMBL" id="JACEHE010000009">
    <property type="protein sequence ID" value="MBA2947479.1"/>
    <property type="molecule type" value="Genomic_DNA"/>
</dbReference>
<organism evidence="3 4">
    <name type="scientific">Streptomyces himalayensis subsp. himalayensis</name>
    <dbReference type="NCBI Taxonomy" id="2756131"/>
    <lineage>
        <taxon>Bacteria</taxon>
        <taxon>Bacillati</taxon>
        <taxon>Actinomycetota</taxon>
        <taxon>Actinomycetes</taxon>
        <taxon>Kitasatosporales</taxon>
        <taxon>Streptomycetaceae</taxon>
        <taxon>Streptomyces</taxon>
        <taxon>Streptomyces himalayensis</taxon>
    </lineage>
</organism>
<name>A0A7W0I9V9_9ACTN</name>
<gene>
    <name evidence="3" type="ORF">H1D24_17125</name>
</gene>
<proteinExistence type="predicted"/>
<dbReference type="AlphaFoldDB" id="A0A7W0I9V9"/>
<evidence type="ECO:0000313" key="3">
    <source>
        <dbReference type="EMBL" id="MBA2947479.1"/>
    </source>
</evidence>